<evidence type="ECO:0000313" key="2">
    <source>
        <dbReference type="EMBL" id="MEM5947390.1"/>
    </source>
</evidence>
<protein>
    <submittedName>
        <fullName evidence="2">HD domain-containing protein</fullName>
    </submittedName>
</protein>
<dbReference type="EMBL" id="JBCHKQ010000001">
    <property type="protein sequence ID" value="MEM5947390.1"/>
    <property type="molecule type" value="Genomic_DNA"/>
</dbReference>
<dbReference type="InterPro" id="IPR006674">
    <property type="entry name" value="HD_domain"/>
</dbReference>
<sequence length="193" mass="21880">MMSFTPSRNDAQKLLDSYITAANLRAHSLAVASIMEHFAKKSGEDPDKWFIIGLVHDLDYEKYPDEHCKKTEEILREEDWPDDYIRAILSHGWKRVTDVKPEHYMEKVLFAADELSGLITATALVRPSKSIMDMNVKSVKKKFKDKSFSAAVDRELIEEGCTMLGLDLSEMIAESIEGMKKVAKEIGLEGNPQ</sequence>
<proteinExistence type="predicted"/>
<accession>A0ABU9U9P2</accession>
<gene>
    <name evidence="2" type="ORF">WKV44_02425</name>
</gene>
<evidence type="ECO:0000259" key="1">
    <source>
        <dbReference type="Pfam" id="PF01966"/>
    </source>
</evidence>
<feature type="domain" description="HD" evidence="1">
    <location>
        <begin position="26"/>
        <end position="116"/>
    </location>
</feature>
<comment type="caution">
    <text evidence="2">The sequence shown here is derived from an EMBL/GenBank/DDBJ whole genome shotgun (WGS) entry which is preliminary data.</text>
</comment>
<dbReference type="NCBIfam" id="TIGR00277">
    <property type="entry name" value="HDIG"/>
    <property type="match status" value="1"/>
</dbReference>
<dbReference type="SUPFAM" id="SSF109604">
    <property type="entry name" value="HD-domain/PDEase-like"/>
    <property type="match status" value="1"/>
</dbReference>
<dbReference type="Gene3D" id="1.10.3210.10">
    <property type="entry name" value="Hypothetical protein af1432"/>
    <property type="match status" value="1"/>
</dbReference>
<dbReference type="Proteomes" id="UP001466331">
    <property type="component" value="Unassembled WGS sequence"/>
</dbReference>
<dbReference type="Pfam" id="PF01966">
    <property type="entry name" value="HD"/>
    <property type="match status" value="1"/>
</dbReference>
<keyword evidence="3" id="KW-1185">Reference proteome</keyword>
<dbReference type="PANTHER" id="PTHR38659">
    <property type="entry name" value="METAL-DEPENDENT PHOSPHOHYDROLASE"/>
    <property type="match status" value="1"/>
</dbReference>
<organism evidence="2 3">
    <name type="scientific">Rarispira pelagica</name>
    <dbReference type="NCBI Taxonomy" id="3141764"/>
    <lineage>
        <taxon>Bacteria</taxon>
        <taxon>Pseudomonadati</taxon>
        <taxon>Spirochaetota</taxon>
        <taxon>Spirochaetia</taxon>
        <taxon>Winmispirales</taxon>
        <taxon>Winmispiraceae</taxon>
        <taxon>Rarispira</taxon>
    </lineage>
</organism>
<evidence type="ECO:0000313" key="3">
    <source>
        <dbReference type="Proteomes" id="UP001466331"/>
    </source>
</evidence>
<name>A0ABU9U9P2_9SPIR</name>
<reference evidence="2 3" key="1">
    <citation type="submission" date="2024-03" db="EMBL/GenBank/DDBJ databases">
        <title>Ignisphaera cupida sp. nov., a hyperthermophilic hydrolytic archaeon from a hot spring of Kamchatka, and proposal of Ignisphaeraceae fam. nov.</title>
        <authorList>
            <person name="Podosokorskaya O.A."/>
            <person name="Elcheninov A.G."/>
            <person name="Maltseva A.I."/>
            <person name="Zayulina K.S."/>
            <person name="Novikov A."/>
            <person name="Merkel A.Y."/>
        </authorList>
    </citation>
    <scope>NUCLEOTIDE SEQUENCE [LARGE SCALE GENOMIC DNA]</scope>
    <source>
        <strain evidence="2 3">38H-sp</strain>
    </source>
</reference>
<dbReference type="PANTHER" id="PTHR38659:SF2">
    <property type="entry name" value="HDIG DOMAIN PROTEIN"/>
    <property type="match status" value="1"/>
</dbReference>
<dbReference type="InterPro" id="IPR006675">
    <property type="entry name" value="HDIG_dom"/>
</dbReference>
<dbReference type="RefSeq" id="WP_420068839.1">
    <property type="nucleotide sequence ID" value="NZ_JBCHKQ010000001.1"/>
</dbReference>